<dbReference type="InterPro" id="IPR009057">
    <property type="entry name" value="Homeodomain-like_sf"/>
</dbReference>
<comment type="caution">
    <text evidence="5">The sequence shown here is derived from an EMBL/GenBank/DDBJ whole genome shotgun (WGS) entry which is preliminary data.</text>
</comment>
<keyword evidence="1" id="KW-0805">Transcription regulation</keyword>
<dbReference type="SMART" id="SM00342">
    <property type="entry name" value="HTH_ARAC"/>
    <property type="match status" value="1"/>
</dbReference>
<protein>
    <submittedName>
        <fullName evidence="5">Transcriptional regulator</fullName>
    </submittedName>
</protein>
<reference evidence="5" key="1">
    <citation type="journal article" date="2022" name="Int. J. Syst. Evol. Microbiol.">
        <title>Prevotella lacticifex sp. nov., isolated from the rumen of cows.</title>
        <authorList>
            <person name="Shinkai T."/>
            <person name="Ikeyama N."/>
            <person name="Kumagai M."/>
            <person name="Ohmori H."/>
            <person name="Sakamoto M."/>
            <person name="Ohkuma M."/>
            <person name="Mitsumori M."/>
        </authorList>
    </citation>
    <scope>NUCLEOTIDE SEQUENCE</scope>
    <source>
        <strain evidence="5">R5076</strain>
    </source>
</reference>
<dbReference type="AlphaFoldDB" id="A0A9R1CBJ2"/>
<evidence type="ECO:0000313" key="6">
    <source>
        <dbReference type="Proteomes" id="UP000825483"/>
    </source>
</evidence>
<gene>
    <name evidence="5" type="ORF">PRLR5076_23580</name>
</gene>
<keyword evidence="3" id="KW-0804">Transcription</keyword>
<evidence type="ECO:0000256" key="3">
    <source>
        <dbReference type="ARBA" id="ARBA00023163"/>
    </source>
</evidence>
<dbReference type="GeneID" id="72466450"/>
<dbReference type="RefSeq" id="WP_223928729.1">
    <property type="nucleotide sequence ID" value="NZ_BPTU01000002.1"/>
</dbReference>
<sequence length="305" mass="35587">MMKNMTENTNDRPQHAEGLYYKHNNEPVEVDYSDDDIIIVDNIRDIVAAEPMRINMNGIFVCFNGTIQVDVNGQQHTYHKNQLVMFPPNTTLENHLFSVDFECKAIMMSNRIIQRFIRPYIDVWNHIVYVKKILERGLTEKDMEFTRKVYDVVRFCLDYGSDAYKKEVVYSFIQGALMGLCGMILHDDDYEGVKAEKASNGNLFTRFLDLLQNSKVKHRSVAHYASQLFVTPKYLSLVCKQHSSKTALQWIEEYTVADIDYYLRSTDYSIKEIANILGFPNPSFFGKYVKQQLGCTPLEYRNRKE</sequence>
<dbReference type="Proteomes" id="UP000825483">
    <property type="component" value="Unassembled WGS sequence"/>
</dbReference>
<proteinExistence type="predicted"/>
<organism evidence="5 6">
    <name type="scientific">Prevotella lacticifex</name>
    <dbReference type="NCBI Taxonomy" id="2854755"/>
    <lineage>
        <taxon>Bacteria</taxon>
        <taxon>Pseudomonadati</taxon>
        <taxon>Bacteroidota</taxon>
        <taxon>Bacteroidia</taxon>
        <taxon>Bacteroidales</taxon>
        <taxon>Prevotellaceae</taxon>
        <taxon>Prevotella</taxon>
    </lineage>
</organism>
<name>A0A9R1CBJ2_9BACT</name>
<evidence type="ECO:0000256" key="1">
    <source>
        <dbReference type="ARBA" id="ARBA00023015"/>
    </source>
</evidence>
<dbReference type="Pfam" id="PF12833">
    <property type="entry name" value="HTH_18"/>
    <property type="match status" value="1"/>
</dbReference>
<dbReference type="GO" id="GO:0003700">
    <property type="term" value="F:DNA-binding transcription factor activity"/>
    <property type="evidence" value="ECO:0007669"/>
    <property type="project" value="InterPro"/>
</dbReference>
<keyword evidence="2" id="KW-0238">DNA-binding</keyword>
<dbReference type="SUPFAM" id="SSF46689">
    <property type="entry name" value="Homeodomain-like"/>
    <property type="match status" value="1"/>
</dbReference>
<dbReference type="InterPro" id="IPR018060">
    <property type="entry name" value="HTH_AraC"/>
</dbReference>
<dbReference type="PANTHER" id="PTHR43280:SF32">
    <property type="entry name" value="TRANSCRIPTIONAL REGULATORY PROTEIN"/>
    <property type="match status" value="1"/>
</dbReference>
<dbReference type="EMBL" id="BPUB01000002">
    <property type="protein sequence ID" value="GJG59507.1"/>
    <property type="molecule type" value="Genomic_DNA"/>
</dbReference>
<keyword evidence="6" id="KW-1185">Reference proteome</keyword>
<evidence type="ECO:0000259" key="4">
    <source>
        <dbReference type="PROSITE" id="PS01124"/>
    </source>
</evidence>
<dbReference type="PROSITE" id="PS01124">
    <property type="entry name" value="HTH_ARAC_FAMILY_2"/>
    <property type="match status" value="1"/>
</dbReference>
<evidence type="ECO:0000256" key="2">
    <source>
        <dbReference type="ARBA" id="ARBA00023125"/>
    </source>
</evidence>
<dbReference type="GO" id="GO:0043565">
    <property type="term" value="F:sequence-specific DNA binding"/>
    <property type="evidence" value="ECO:0007669"/>
    <property type="project" value="InterPro"/>
</dbReference>
<evidence type="ECO:0000313" key="5">
    <source>
        <dbReference type="EMBL" id="GJG59507.1"/>
    </source>
</evidence>
<dbReference type="Gene3D" id="1.10.10.60">
    <property type="entry name" value="Homeodomain-like"/>
    <property type="match status" value="1"/>
</dbReference>
<dbReference type="PANTHER" id="PTHR43280">
    <property type="entry name" value="ARAC-FAMILY TRANSCRIPTIONAL REGULATOR"/>
    <property type="match status" value="1"/>
</dbReference>
<feature type="domain" description="HTH araC/xylS-type" evidence="4">
    <location>
        <begin position="205"/>
        <end position="303"/>
    </location>
</feature>
<accession>A0A9R1CBJ2</accession>